<name>A0A920BWE5_9BACI</name>
<dbReference type="AlphaFoldDB" id="A0A920BWE5"/>
<evidence type="ECO:0000313" key="1">
    <source>
        <dbReference type="EMBL" id="GIN64416.1"/>
    </source>
</evidence>
<reference evidence="1" key="1">
    <citation type="submission" date="2021-03" db="EMBL/GenBank/DDBJ databases">
        <title>Antimicrobial resistance genes in bacteria isolated from Japanese honey, and their potential for conferring macrolide and lincosamide resistance in the American foulbrood pathogen Paenibacillus larvae.</title>
        <authorList>
            <person name="Okamoto M."/>
            <person name="Kumagai M."/>
            <person name="Kanamori H."/>
            <person name="Takamatsu D."/>
        </authorList>
    </citation>
    <scope>NUCLEOTIDE SEQUENCE</scope>
    <source>
        <strain evidence="1">J27TS8</strain>
    </source>
</reference>
<keyword evidence="2" id="KW-1185">Reference proteome</keyword>
<gene>
    <name evidence="1" type="ORF">J27TS8_44090</name>
</gene>
<comment type="caution">
    <text evidence="1">The sequence shown here is derived from an EMBL/GenBank/DDBJ whole genome shotgun (WGS) entry which is preliminary data.</text>
</comment>
<proteinExistence type="predicted"/>
<dbReference type="Proteomes" id="UP000682111">
    <property type="component" value="Unassembled WGS sequence"/>
</dbReference>
<evidence type="ECO:0000313" key="2">
    <source>
        <dbReference type="Proteomes" id="UP000682111"/>
    </source>
</evidence>
<dbReference type="RefSeq" id="WP_095306117.1">
    <property type="nucleotide sequence ID" value="NZ_BORC01000014.1"/>
</dbReference>
<sequence>MKKEVLVVIFALFFMSITAITGAYAIDESEKMETIVEEHEDLTGDGKDENILVKGEVMDDESGLYKRFLIEVVDNQGGKHQIELEEGVNLYLTFQDLNQDGIKDMLVSVSNSGSGDITNHYLYALKDDRITDLTVPDPLIIQSQFLNGYKAKINIDNNHKSHKFNLKNRAEDYENAGLYYNGILNEPTELMVQSYSKLEPVKLKGSKLGLKGVQTISGAHQGDVIANIESTWEYKSGEWALVSTKVIETPYIKKEQ</sequence>
<protein>
    <submittedName>
        <fullName evidence="1">Uncharacterized protein</fullName>
    </submittedName>
</protein>
<dbReference type="EMBL" id="BORC01000014">
    <property type="protein sequence ID" value="GIN64416.1"/>
    <property type="molecule type" value="Genomic_DNA"/>
</dbReference>
<accession>A0A920BWE5</accession>
<organism evidence="1 2">
    <name type="scientific">Robertmurraya siralis</name>
    <dbReference type="NCBI Taxonomy" id="77777"/>
    <lineage>
        <taxon>Bacteria</taxon>
        <taxon>Bacillati</taxon>
        <taxon>Bacillota</taxon>
        <taxon>Bacilli</taxon>
        <taxon>Bacillales</taxon>
        <taxon>Bacillaceae</taxon>
        <taxon>Robertmurraya</taxon>
    </lineage>
</organism>
<dbReference type="OrthoDB" id="1653343at2"/>